<accession>A0A915BXB2</accession>
<dbReference type="WBParaSite" id="PgR066_g047_t01">
    <property type="protein sequence ID" value="PgR066_g047_t01"/>
    <property type="gene ID" value="PgR066_g047"/>
</dbReference>
<dbReference type="AlphaFoldDB" id="A0A915BXB2"/>
<protein>
    <submittedName>
        <fullName evidence="2 3">Uncharacterized protein</fullName>
    </submittedName>
</protein>
<evidence type="ECO:0000313" key="3">
    <source>
        <dbReference type="WBParaSite" id="PgR066_g047_t02"/>
    </source>
</evidence>
<evidence type="ECO:0000313" key="1">
    <source>
        <dbReference type="Proteomes" id="UP000887569"/>
    </source>
</evidence>
<proteinExistence type="predicted"/>
<organism evidence="1 2">
    <name type="scientific">Parascaris univalens</name>
    <name type="common">Nematode worm</name>
    <dbReference type="NCBI Taxonomy" id="6257"/>
    <lineage>
        <taxon>Eukaryota</taxon>
        <taxon>Metazoa</taxon>
        <taxon>Ecdysozoa</taxon>
        <taxon>Nematoda</taxon>
        <taxon>Chromadorea</taxon>
        <taxon>Rhabditida</taxon>
        <taxon>Spirurina</taxon>
        <taxon>Ascaridomorpha</taxon>
        <taxon>Ascaridoidea</taxon>
        <taxon>Ascarididae</taxon>
        <taxon>Parascaris</taxon>
    </lineage>
</organism>
<keyword evidence="1" id="KW-1185">Reference proteome</keyword>
<dbReference type="Proteomes" id="UP000887569">
    <property type="component" value="Unplaced"/>
</dbReference>
<reference evidence="2 3" key="1">
    <citation type="submission" date="2022-11" db="UniProtKB">
        <authorList>
            <consortium name="WormBaseParasite"/>
        </authorList>
    </citation>
    <scope>IDENTIFICATION</scope>
</reference>
<sequence>NKRAVMVEPNGKGDAIKDLTSELNDSQNREVSCTKPVRGKSEVIKLTEEAMDESDDEEEVNSAKKKADDKLVRQLLSGAQDVKENEGNIQNKPKTTEEIEEEEFMRELANKPLSYFSNMKELPDAIAKKYYKEISRRWKESEKRIKETEELLMDIKYEDKSLEEDRLEILGELLDKASQSFEICDEHEHRRLPIGHRIVLETRLLTVFNNAVDIINKIVGEFDKLKDDQVGVNDERDQLRYEIRYCDAVFTEVHERFLKSYLEMPW</sequence>
<name>A0A915BXB2_PARUN</name>
<evidence type="ECO:0000313" key="2">
    <source>
        <dbReference type="WBParaSite" id="PgR066_g047_t01"/>
    </source>
</evidence>
<dbReference type="WBParaSite" id="PgR066_g047_t02">
    <property type="protein sequence ID" value="PgR066_g047_t02"/>
    <property type="gene ID" value="PgR066_g047"/>
</dbReference>